<gene>
    <name evidence="3" type="ORF">M9Y10_012673</name>
</gene>
<evidence type="ECO:0000313" key="4">
    <source>
        <dbReference type="Proteomes" id="UP001470230"/>
    </source>
</evidence>
<protein>
    <submittedName>
        <fullName evidence="3">Uncharacterized protein</fullName>
    </submittedName>
</protein>
<name>A0ABR2IDQ4_9EUKA</name>
<reference evidence="3 4" key="1">
    <citation type="submission" date="2024-04" db="EMBL/GenBank/DDBJ databases">
        <title>Tritrichomonas musculus Genome.</title>
        <authorList>
            <person name="Alves-Ferreira E."/>
            <person name="Grigg M."/>
            <person name="Lorenzi H."/>
            <person name="Galac M."/>
        </authorList>
    </citation>
    <scope>NUCLEOTIDE SEQUENCE [LARGE SCALE GENOMIC DNA]</scope>
    <source>
        <strain evidence="3 4">EAF2021</strain>
    </source>
</reference>
<keyword evidence="4" id="KW-1185">Reference proteome</keyword>
<sequence>MNFSFSSDQDPQIGQTRNFTKASEFSNIQLKEENIILKEENQSLKSQLSRVKSELFPELENAHMKIRELTTQLQESNKNCDNLQNRLKLSQMKCQEIENKRQGNEAKYEQLQNEKNLMSKKCQENQEIIDSLNIEISNLKDENNQAKSDEQQFFSRLISLSGKQISSYSDVLNAFIKLKDERPVEFREINVSQELPPQNEVISSEAIEKIKSKFHKYKEIIRQLQTENQTLTNQLSQKDASLQKFKENEEFTNNRLQDTLSQLQDSKKFNNEKEYLYDQLNQVKEQLEIDNSKKDGQIHDLTFQIQNIQTKLSHKNEEHERLVSQLSQKTLSEQELTHQIQQYKKLTNELQEKCSKSAIKIASINKTKKHIKARLAEAEAENKSKIAENSKKITSLELENQRLEEDNKTLLSQLQAARASHAEANSAYNSVKKDSQQMERALSLIKSVVEKQKDDFQIFAKEKEDLICLIRKQSQLLTEFEQLYSNEQANSKVLTQQVKKLEKENAKEKQKAIDCVNSIDNKCLEIINNSFTKKLENEDEIRNKLVPILVSQTSTPAEKIETIFQIIFEKLKENKKILNQLNEKKQKEELVDKEILKYQNHNDNAQSILKATISGFYKFLNNQEISPIQNQNLINFISNETDKLESFMKENKLIDPQFISVDLLFNGSLDDRKRAIQAISNEGWNSDDTFSLFSIASLINICQEKELIKLRKISEELSQVQRSLGCTNASEVLSMVTSLSKKLKKAKTQNQSLLDEIQNSSVVIPQNEELQQVVQSKEAIISNLNQEIEKIQKEKEMIQQQNISLEKSKNEIKIEMHQKNEDYQKHVFQLEKTISDKINEIEELKMKASESMATIDSIKQCDLKKDEQIKELQNEIESLTKRIKLKEKQHKQKVKQIIHKYEDLTSQLEKNKNDIENKLNESLKNYKSQNDEKDELVKRMADSLENSEKRNKKMLNDLYHLNIIKKSNEMKIQSLIDQMKREEQMLTAKFEFKLMALETKHQEDIAKTRVRYLTERDHVIIHVLHCFDELDQFDDKDISVPEFEASVSQVGKNYLALKKQQ</sequence>
<dbReference type="Proteomes" id="UP001470230">
    <property type="component" value="Unassembled WGS sequence"/>
</dbReference>
<keyword evidence="1" id="KW-0175">Coiled coil</keyword>
<comment type="caution">
    <text evidence="3">The sequence shown here is derived from an EMBL/GenBank/DDBJ whole genome shotgun (WGS) entry which is preliminary data.</text>
</comment>
<evidence type="ECO:0000256" key="2">
    <source>
        <dbReference type="SAM" id="MobiDB-lite"/>
    </source>
</evidence>
<evidence type="ECO:0000256" key="1">
    <source>
        <dbReference type="SAM" id="Coils"/>
    </source>
</evidence>
<feature type="coiled-coil region" evidence="1">
    <location>
        <begin position="484"/>
        <end position="511"/>
    </location>
</feature>
<feature type="coiled-coil region" evidence="1">
    <location>
        <begin position="207"/>
        <end position="420"/>
    </location>
</feature>
<evidence type="ECO:0000313" key="3">
    <source>
        <dbReference type="EMBL" id="KAK8860981.1"/>
    </source>
</evidence>
<dbReference type="EMBL" id="JAPFFF010000018">
    <property type="protein sequence ID" value="KAK8860981.1"/>
    <property type="molecule type" value="Genomic_DNA"/>
</dbReference>
<feature type="region of interest" description="Disordered" evidence="2">
    <location>
        <begin position="1"/>
        <end position="20"/>
    </location>
</feature>
<accession>A0ABR2IDQ4</accession>
<feature type="coiled-coil region" evidence="1">
    <location>
        <begin position="27"/>
        <end position="149"/>
    </location>
</feature>
<organism evidence="3 4">
    <name type="scientific">Tritrichomonas musculus</name>
    <dbReference type="NCBI Taxonomy" id="1915356"/>
    <lineage>
        <taxon>Eukaryota</taxon>
        <taxon>Metamonada</taxon>
        <taxon>Parabasalia</taxon>
        <taxon>Tritrichomonadida</taxon>
        <taxon>Tritrichomonadidae</taxon>
        <taxon>Tritrichomonas</taxon>
    </lineage>
</organism>
<proteinExistence type="predicted"/>
<feature type="coiled-coil region" evidence="1">
    <location>
        <begin position="736"/>
        <end position="985"/>
    </location>
</feature>